<evidence type="ECO:0000313" key="3">
    <source>
        <dbReference type="Proteomes" id="UP000000391"/>
    </source>
</evidence>
<feature type="compositionally biased region" description="Basic and acidic residues" evidence="1">
    <location>
        <begin position="68"/>
        <end position="77"/>
    </location>
</feature>
<dbReference type="GeneID" id="9346269"/>
<organism evidence="2 3">
    <name type="scientific">Methanohalobium evestigatum (strain ATCC BAA-1072 / DSM 3721 / NBRC 107634 / OCM 161 / Z-7303)</name>
    <dbReference type="NCBI Taxonomy" id="644295"/>
    <lineage>
        <taxon>Archaea</taxon>
        <taxon>Methanobacteriati</taxon>
        <taxon>Methanobacteriota</taxon>
        <taxon>Stenosarchaea group</taxon>
        <taxon>Methanomicrobia</taxon>
        <taxon>Methanosarcinales</taxon>
        <taxon>Methanosarcinaceae</taxon>
        <taxon>Methanohalobium</taxon>
    </lineage>
</organism>
<proteinExistence type="predicted"/>
<protein>
    <submittedName>
        <fullName evidence="2">Uncharacterized protein</fullName>
    </submittedName>
</protein>
<dbReference type="STRING" id="644295.Metev_0647"/>
<dbReference type="Proteomes" id="UP000000391">
    <property type="component" value="Chromosome"/>
</dbReference>
<dbReference type="AlphaFoldDB" id="D7E6S9"/>
<feature type="region of interest" description="Disordered" evidence="1">
    <location>
        <begin position="43"/>
        <end position="104"/>
    </location>
</feature>
<gene>
    <name evidence="2" type="ordered locus">Metev_0647</name>
</gene>
<evidence type="ECO:0000313" key="2">
    <source>
        <dbReference type="EMBL" id="ADI73553.1"/>
    </source>
</evidence>
<evidence type="ECO:0000256" key="1">
    <source>
        <dbReference type="SAM" id="MobiDB-lite"/>
    </source>
</evidence>
<accession>D7E6S9</accession>
<reference evidence="2 3" key="1">
    <citation type="submission" date="2010-06" db="EMBL/GenBank/DDBJ databases">
        <title>Complete sequence chromosome of Methanohalobium evestigatum Z-7303.</title>
        <authorList>
            <consortium name="US DOE Joint Genome Institute"/>
            <person name="Lucas S."/>
            <person name="Copeland A."/>
            <person name="Lapidus A."/>
            <person name="Cheng J.-F."/>
            <person name="Bruce D."/>
            <person name="Goodwin L."/>
            <person name="Pitluck S."/>
            <person name="Saunders E."/>
            <person name="Detter J.C."/>
            <person name="Han C."/>
            <person name="Tapia R."/>
            <person name="Land M."/>
            <person name="Hauser L."/>
            <person name="Kyrpides N."/>
            <person name="Mikhailova N."/>
            <person name="Sieprawska-Lupa M."/>
            <person name="Whitman W.B."/>
            <person name="Anderson I."/>
            <person name="Woyke T."/>
        </authorList>
    </citation>
    <scope>NUCLEOTIDE SEQUENCE [LARGE SCALE GENOMIC DNA]</scope>
    <source>
        <strain evidence="3">ATCC BAA-1072 / DSM 3721 / NBRC 107634 / OCM 161 / Z-7303</strain>
    </source>
</reference>
<dbReference type="KEGG" id="mev:Metev_0647"/>
<sequence>MDNTKTSILKILFPEGIPVEMIESIDDICSDVDQLIQKCSCNNINSEAEEPKSTEESGTSDGPDEVEPSNREPEDPAKPAVTDAAEPKPTIDFQEREPPEKPQWKKFSYEEKDVNTGIIKIKETSGCILHTTFEDLTDLYQQLPERTRFKDIPLKYQKAKAIFEYFNRHPNFDCEYSWGVLTKNDAESFTVGVDTRAPVVESGESQGVTG</sequence>
<dbReference type="HOGENOM" id="CLU_1307826_0_0_2"/>
<keyword evidence="3" id="KW-1185">Reference proteome</keyword>
<dbReference type="EMBL" id="CP002069">
    <property type="protein sequence ID" value="ADI73553.1"/>
    <property type="molecule type" value="Genomic_DNA"/>
</dbReference>
<feature type="compositionally biased region" description="Basic and acidic residues" evidence="1">
    <location>
        <begin position="93"/>
        <end position="104"/>
    </location>
</feature>
<dbReference type="RefSeq" id="WP_013194121.1">
    <property type="nucleotide sequence ID" value="NC_014253.1"/>
</dbReference>
<name>D7E6S9_METEZ</name>